<dbReference type="InterPro" id="IPR007278">
    <property type="entry name" value="DUF397"/>
</dbReference>
<evidence type="ECO:0000256" key="1">
    <source>
        <dbReference type="SAM" id="MobiDB-lite"/>
    </source>
</evidence>
<dbReference type="EMBL" id="QTTT01000001">
    <property type="protein sequence ID" value="REE96304.1"/>
    <property type="molecule type" value="Genomic_DNA"/>
</dbReference>
<name>A0A3D9SUS1_9ACTN</name>
<proteinExistence type="predicted"/>
<dbReference type="AlphaFoldDB" id="A0A3D9SUS1"/>
<dbReference type="RefSeq" id="WP_116026496.1">
    <property type="nucleotide sequence ID" value="NZ_QTTT01000001.1"/>
</dbReference>
<sequence length="68" mass="7312">MKHGEDPSRPQWRKSSRSVSNGQCAEVARLGTVIAVRDSKSVETGGILVASAGWRALLDGIKSGRYDL</sequence>
<dbReference type="Proteomes" id="UP000256661">
    <property type="component" value="Unassembled WGS sequence"/>
</dbReference>
<reference evidence="3 4" key="1">
    <citation type="submission" date="2018-08" db="EMBL/GenBank/DDBJ databases">
        <title>Sequencing the genomes of 1000 actinobacteria strains.</title>
        <authorList>
            <person name="Klenk H.-P."/>
        </authorList>
    </citation>
    <scope>NUCLEOTIDE SEQUENCE [LARGE SCALE GENOMIC DNA]</scope>
    <source>
        <strain evidence="3 4">DSM 43927</strain>
    </source>
</reference>
<accession>A0A3D9SUS1</accession>
<feature type="region of interest" description="Disordered" evidence="1">
    <location>
        <begin position="1"/>
        <end position="22"/>
    </location>
</feature>
<organism evidence="3 4">
    <name type="scientific">Thermomonospora umbrina</name>
    <dbReference type="NCBI Taxonomy" id="111806"/>
    <lineage>
        <taxon>Bacteria</taxon>
        <taxon>Bacillati</taxon>
        <taxon>Actinomycetota</taxon>
        <taxon>Actinomycetes</taxon>
        <taxon>Streptosporangiales</taxon>
        <taxon>Thermomonosporaceae</taxon>
        <taxon>Thermomonospora</taxon>
    </lineage>
</organism>
<comment type="caution">
    <text evidence="3">The sequence shown here is derived from an EMBL/GenBank/DDBJ whole genome shotgun (WGS) entry which is preliminary data.</text>
</comment>
<gene>
    <name evidence="3" type="ORF">DFJ69_1734</name>
</gene>
<dbReference type="Pfam" id="PF04149">
    <property type="entry name" value="DUF397"/>
    <property type="match status" value="1"/>
</dbReference>
<evidence type="ECO:0000313" key="3">
    <source>
        <dbReference type="EMBL" id="REE96304.1"/>
    </source>
</evidence>
<feature type="domain" description="DUF397" evidence="2">
    <location>
        <begin position="11"/>
        <end position="62"/>
    </location>
</feature>
<dbReference type="OrthoDB" id="3696951at2"/>
<evidence type="ECO:0000313" key="4">
    <source>
        <dbReference type="Proteomes" id="UP000256661"/>
    </source>
</evidence>
<evidence type="ECO:0000259" key="2">
    <source>
        <dbReference type="Pfam" id="PF04149"/>
    </source>
</evidence>
<protein>
    <submittedName>
        <fullName evidence="3">Uncharacterized protein DUF397</fullName>
    </submittedName>
</protein>
<keyword evidence="4" id="KW-1185">Reference proteome</keyword>